<keyword evidence="2" id="KW-0813">Transport</keyword>
<feature type="domain" description="ABC transporter" evidence="8">
    <location>
        <begin position="23"/>
        <end position="279"/>
    </location>
</feature>
<evidence type="ECO:0000256" key="4">
    <source>
        <dbReference type="ARBA" id="ARBA00022741"/>
    </source>
</evidence>
<dbReference type="PANTHER" id="PTHR43297">
    <property type="entry name" value="OLIGOPEPTIDE TRANSPORT ATP-BINDING PROTEIN APPD"/>
    <property type="match status" value="1"/>
</dbReference>
<organism evidence="9">
    <name type="scientific">hydrothermal vent metagenome</name>
    <dbReference type="NCBI Taxonomy" id="652676"/>
    <lineage>
        <taxon>unclassified sequences</taxon>
        <taxon>metagenomes</taxon>
        <taxon>ecological metagenomes</taxon>
    </lineage>
</organism>
<dbReference type="PROSITE" id="PS00211">
    <property type="entry name" value="ABC_TRANSPORTER_1"/>
    <property type="match status" value="1"/>
</dbReference>
<dbReference type="GO" id="GO:0005886">
    <property type="term" value="C:plasma membrane"/>
    <property type="evidence" value="ECO:0007669"/>
    <property type="project" value="UniProtKB-SubCell"/>
</dbReference>
<dbReference type="Pfam" id="PF00005">
    <property type="entry name" value="ABC_tran"/>
    <property type="match status" value="1"/>
</dbReference>
<reference evidence="9" key="1">
    <citation type="submission" date="2018-06" db="EMBL/GenBank/DDBJ databases">
        <authorList>
            <person name="Zhirakovskaya E."/>
        </authorList>
    </citation>
    <scope>NUCLEOTIDE SEQUENCE</scope>
</reference>
<dbReference type="SMART" id="SM00382">
    <property type="entry name" value="AAA"/>
    <property type="match status" value="1"/>
</dbReference>
<evidence type="ECO:0000256" key="3">
    <source>
        <dbReference type="ARBA" id="ARBA00022475"/>
    </source>
</evidence>
<evidence type="ECO:0000256" key="6">
    <source>
        <dbReference type="ARBA" id="ARBA00023136"/>
    </source>
</evidence>
<comment type="subcellular location">
    <subcellularLocation>
        <location evidence="1">Cell membrane</location>
        <topology evidence="1">Peripheral membrane protein</topology>
    </subcellularLocation>
</comment>
<keyword evidence="6" id="KW-0472">Membrane</keyword>
<proteinExistence type="predicted"/>
<keyword evidence="5 9" id="KW-0067">ATP-binding</keyword>
<accession>A0A3B1DN97</accession>
<dbReference type="InterPro" id="IPR003593">
    <property type="entry name" value="AAA+_ATPase"/>
</dbReference>
<dbReference type="Pfam" id="PF08352">
    <property type="entry name" value="oligo_HPY"/>
    <property type="match status" value="1"/>
</dbReference>
<dbReference type="SUPFAM" id="SSF52540">
    <property type="entry name" value="P-loop containing nucleoside triphosphate hydrolases"/>
    <property type="match status" value="1"/>
</dbReference>
<dbReference type="PANTHER" id="PTHR43297:SF2">
    <property type="entry name" value="DIPEPTIDE TRANSPORT ATP-BINDING PROTEIN DPPD"/>
    <property type="match status" value="1"/>
</dbReference>
<dbReference type="GO" id="GO:0015833">
    <property type="term" value="P:peptide transport"/>
    <property type="evidence" value="ECO:0007669"/>
    <property type="project" value="InterPro"/>
</dbReference>
<evidence type="ECO:0000256" key="5">
    <source>
        <dbReference type="ARBA" id="ARBA00022840"/>
    </source>
</evidence>
<dbReference type="InterPro" id="IPR050388">
    <property type="entry name" value="ABC_Ni/Peptide_Import"/>
</dbReference>
<evidence type="ECO:0000256" key="2">
    <source>
        <dbReference type="ARBA" id="ARBA00022448"/>
    </source>
</evidence>
<dbReference type="GO" id="GO:0016887">
    <property type="term" value="F:ATP hydrolysis activity"/>
    <property type="evidence" value="ECO:0007669"/>
    <property type="project" value="InterPro"/>
</dbReference>
<dbReference type="Gene3D" id="3.40.50.300">
    <property type="entry name" value="P-loop containing nucleotide triphosphate hydrolases"/>
    <property type="match status" value="1"/>
</dbReference>
<dbReference type="CDD" id="cd03257">
    <property type="entry name" value="ABC_NikE_OppD_transporters"/>
    <property type="match status" value="1"/>
</dbReference>
<dbReference type="InterPro" id="IPR027417">
    <property type="entry name" value="P-loop_NTPase"/>
</dbReference>
<dbReference type="EMBL" id="UOGK01000135">
    <property type="protein sequence ID" value="VAX38313.1"/>
    <property type="molecule type" value="Genomic_DNA"/>
</dbReference>
<evidence type="ECO:0000256" key="1">
    <source>
        <dbReference type="ARBA" id="ARBA00004202"/>
    </source>
</evidence>
<feature type="region of interest" description="Disordered" evidence="7">
    <location>
        <begin position="1"/>
        <end position="20"/>
    </location>
</feature>
<keyword evidence="3" id="KW-1003">Cell membrane</keyword>
<dbReference type="InterPro" id="IPR017871">
    <property type="entry name" value="ABC_transporter-like_CS"/>
</dbReference>
<dbReference type="FunFam" id="3.40.50.300:FF:000016">
    <property type="entry name" value="Oligopeptide ABC transporter ATP-binding component"/>
    <property type="match status" value="1"/>
</dbReference>
<dbReference type="InterPro" id="IPR013563">
    <property type="entry name" value="Oligopep_ABC_C"/>
</dbReference>
<evidence type="ECO:0000313" key="9">
    <source>
        <dbReference type="EMBL" id="VAX38313.1"/>
    </source>
</evidence>
<dbReference type="GO" id="GO:0005524">
    <property type="term" value="F:ATP binding"/>
    <property type="evidence" value="ECO:0007669"/>
    <property type="project" value="UniProtKB-KW"/>
</dbReference>
<dbReference type="AlphaFoldDB" id="A0A3B1DN97"/>
<gene>
    <name evidence="9" type="ORF">MNBD_PLANCTO03-1875</name>
</gene>
<evidence type="ECO:0000256" key="7">
    <source>
        <dbReference type="SAM" id="MobiDB-lite"/>
    </source>
</evidence>
<name>A0A3B1DN97_9ZZZZ</name>
<keyword evidence="4" id="KW-0547">Nucleotide-binding</keyword>
<evidence type="ECO:0000259" key="8">
    <source>
        <dbReference type="PROSITE" id="PS50893"/>
    </source>
</evidence>
<dbReference type="PROSITE" id="PS50893">
    <property type="entry name" value="ABC_TRANSPORTER_2"/>
    <property type="match status" value="1"/>
</dbReference>
<dbReference type="InterPro" id="IPR003439">
    <property type="entry name" value="ABC_transporter-like_ATP-bd"/>
</dbReference>
<protein>
    <submittedName>
        <fullName evidence="9">Oligopeptide transport ATP-binding protein OppD (TC 3.A.1.5.1)</fullName>
    </submittedName>
</protein>
<sequence>MNQTAPTHDTTKAGNAVPDKPIARINDLAVSFDNGRGPRVQAVDGVRMTIYPRQTLAVVGESGCGKSVTAMSMLQLIPRPPGRFDRGEIIFETERGPVNLLTLNSREMRQIRGNDIAMIFQEPMTSLNPVYTIGDQIMEAILLHQDVSHSQARDIAVNAMRDVGIPDPEQRIKAYPHQFSGGMRQRVMIAMALACQPKLLLADEPSTALDVTIQAQILELITDLKHTRDMAVMLITHDLGVVAENSDVVCVMYAGRVVEYAKVFDLYDKPMHPYTRGLLASIPKMHARHDRLITIREIVEDEAQFKMLPGAEEGVRPWWPWHDAPADLAAQSGPAGDYYLQEVSPEHWVGVWRTEAVRDHESRAPDIDFRIPPKDRPELETA</sequence>